<keyword evidence="2 3" id="KW-0732">Signal</keyword>
<evidence type="ECO:0000256" key="3">
    <source>
        <dbReference type="HAMAP-Rule" id="MF_00789"/>
    </source>
</evidence>
<dbReference type="PATRIC" id="fig|1229493.5.peg.5464"/>
<proteinExistence type="inferred from homology"/>
<feature type="signal peptide" evidence="3">
    <location>
        <begin position="1"/>
        <end position="21"/>
    </location>
</feature>
<gene>
    <name evidence="4" type="ORF">H735_28235</name>
</gene>
<feature type="chain" id="PRO_5008985180" description="UPF0319 protein H735_28235" evidence="3">
    <location>
        <begin position="22"/>
        <end position="228"/>
    </location>
</feature>
<reference evidence="4 5" key="1">
    <citation type="submission" date="2014-07" db="EMBL/GenBank/DDBJ databases">
        <title>Unique and conserved regions in Vibrio harveyi and related species in comparison with the shrimp pathogen Vibrio harveyi CAIM 1792.</title>
        <authorList>
            <person name="Espinoza-Valles I."/>
            <person name="Vora G."/>
            <person name="Leekitcharoenphon P."/>
            <person name="Ussery D."/>
            <person name="Hoj L."/>
            <person name="Gomez-Gil B."/>
        </authorList>
    </citation>
    <scope>NUCLEOTIDE SEQUENCE [LARGE SCALE GENOMIC DNA]</scope>
    <source>
        <strain evidence="5">CAIM 1854 / LMG 25443</strain>
    </source>
</reference>
<sequence length="228" mass="25098" precursor="true">MQLSLKVAITLSVLASTNLYAATTLVVPEDVKLLAVNMEKPKLEGGLFSDEKTIEIPDGTNQIVFKYQPEFEIGDDIKGVYGDAIIAKFDVKNEELKFELPEFKTYRQAQTNISPLEWQLLDSKGQPIDLVEDVLESDGVQIGRNYAQEARNYNIAGGVAGVAVTVVTVVTVNQHSQAVTGVEPKVVATTDAQSSTAQDSQMVDLLKTMYQKATPQEKETFKKWVAQQ</sequence>
<evidence type="ECO:0000313" key="5">
    <source>
        <dbReference type="Proteomes" id="UP000031586"/>
    </source>
</evidence>
<dbReference type="HAMAP" id="MF_00789">
    <property type="entry name" value="UPF0319"/>
    <property type="match status" value="1"/>
</dbReference>
<dbReference type="InterPro" id="IPR018635">
    <property type="entry name" value="UPF0319"/>
</dbReference>
<organism evidence="4 5">
    <name type="scientific">Vibrio owensii CAIM 1854 = LMG 25443</name>
    <dbReference type="NCBI Taxonomy" id="1229493"/>
    <lineage>
        <taxon>Bacteria</taxon>
        <taxon>Pseudomonadati</taxon>
        <taxon>Pseudomonadota</taxon>
        <taxon>Gammaproteobacteria</taxon>
        <taxon>Vibrionales</taxon>
        <taxon>Vibrionaceae</taxon>
        <taxon>Vibrio</taxon>
    </lineage>
</organism>
<dbReference type="PANTHER" id="PTHR38108">
    <property type="entry name" value="UPF0319 PROTEIN YCCT"/>
    <property type="match status" value="1"/>
</dbReference>
<dbReference type="EMBL" id="JPRD01000069">
    <property type="protein sequence ID" value="KIF47100.1"/>
    <property type="molecule type" value="Genomic_DNA"/>
</dbReference>
<evidence type="ECO:0000256" key="2">
    <source>
        <dbReference type="ARBA" id="ARBA00022729"/>
    </source>
</evidence>
<comment type="caution">
    <text evidence="4">The sequence shown here is derived from an EMBL/GenBank/DDBJ whole genome shotgun (WGS) entry which is preliminary data.</text>
</comment>
<dbReference type="RefSeq" id="WP_020195014.1">
    <property type="nucleotide sequence ID" value="NZ_BAOH01000011.1"/>
</dbReference>
<dbReference type="Pfam" id="PF09829">
    <property type="entry name" value="DUF2057"/>
    <property type="match status" value="1"/>
</dbReference>
<dbReference type="Proteomes" id="UP000031586">
    <property type="component" value="Unassembled WGS sequence"/>
</dbReference>
<protein>
    <recommendedName>
        <fullName evidence="3">UPF0319 protein H735_28235</fullName>
    </recommendedName>
</protein>
<dbReference type="PANTHER" id="PTHR38108:SF1">
    <property type="entry name" value="UPF0319 PROTEIN YCCT"/>
    <property type="match status" value="1"/>
</dbReference>
<comment type="similarity">
    <text evidence="1 3">Belongs to the UPF0319 family.</text>
</comment>
<evidence type="ECO:0000313" key="4">
    <source>
        <dbReference type="EMBL" id="KIF47100.1"/>
    </source>
</evidence>
<accession>A0A0C1YPL6</accession>
<dbReference type="AlphaFoldDB" id="A0A0C1YPL6"/>
<evidence type="ECO:0000256" key="1">
    <source>
        <dbReference type="ARBA" id="ARBA00008490"/>
    </source>
</evidence>
<name>A0A0C1YPL6_9VIBR</name>